<sequence>NGLKSGETVQKASSKATRRLIVLTSCKILRKETHHDIHQFKAWTT</sequence>
<accession>F3GMJ3</accession>
<protein>
    <submittedName>
        <fullName evidence="1">Uncharacterized protein</fullName>
    </submittedName>
</protein>
<feature type="non-terminal residue" evidence="1">
    <location>
        <position position="1"/>
    </location>
</feature>
<keyword evidence="2" id="KW-1185">Reference proteome</keyword>
<gene>
    <name evidence="1" type="ORF">PSYPI_40769</name>
</gene>
<name>F3GMJ3_PSESJ</name>
<dbReference type="EMBL" id="AEAI01002980">
    <property type="protein sequence ID" value="EGH48296.1"/>
    <property type="molecule type" value="Genomic_DNA"/>
</dbReference>
<dbReference type="AlphaFoldDB" id="F3GMJ3"/>
<evidence type="ECO:0000313" key="2">
    <source>
        <dbReference type="Proteomes" id="UP000004986"/>
    </source>
</evidence>
<dbReference type="Proteomes" id="UP000004986">
    <property type="component" value="Unassembled WGS sequence"/>
</dbReference>
<organism evidence="1 2">
    <name type="scientific">Pseudomonas syringae pv. pisi str. 1704B</name>
    <dbReference type="NCBI Taxonomy" id="629263"/>
    <lineage>
        <taxon>Bacteria</taxon>
        <taxon>Pseudomonadati</taxon>
        <taxon>Pseudomonadota</taxon>
        <taxon>Gammaproteobacteria</taxon>
        <taxon>Pseudomonadales</taxon>
        <taxon>Pseudomonadaceae</taxon>
        <taxon>Pseudomonas</taxon>
        <taxon>Pseudomonas syringae</taxon>
    </lineage>
</organism>
<evidence type="ECO:0000313" key="1">
    <source>
        <dbReference type="EMBL" id="EGH48296.1"/>
    </source>
</evidence>
<dbReference type="HOGENOM" id="CLU_3193328_0_0_6"/>
<comment type="caution">
    <text evidence="1">The sequence shown here is derived from an EMBL/GenBank/DDBJ whole genome shotgun (WGS) entry which is preliminary data.</text>
</comment>
<reference evidence="1 2" key="1">
    <citation type="journal article" date="2011" name="PLoS Pathog.">
        <title>Dynamic evolution of pathogenicity revealed by sequencing and comparative genomics of 19 Pseudomonas syringae isolates.</title>
        <authorList>
            <person name="Baltrus D.A."/>
            <person name="Nishimura M.T."/>
            <person name="Romanchuk A."/>
            <person name="Chang J.H."/>
            <person name="Mukhtar M.S."/>
            <person name="Cherkis K."/>
            <person name="Roach J."/>
            <person name="Grant S.R."/>
            <person name="Jones C.D."/>
            <person name="Dangl J.L."/>
        </authorList>
    </citation>
    <scope>NUCLEOTIDE SEQUENCE [LARGE SCALE GENOMIC DNA]</scope>
    <source>
        <strain evidence="1 2">1704B</strain>
    </source>
</reference>
<proteinExistence type="predicted"/>